<evidence type="ECO:0000256" key="1">
    <source>
        <dbReference type="SAM" id="Phobius"/>
    </source>
</evidence>
<keyword evidence="1" id="KW-0812">Transmembrane</keyword>
<keyword evidence="1" id="KW-1133">Transmembrane helix</keyword>
<reference evidence="2 3" key="1">
    <citation type="submission" date="2015-09" db="EMBL/GenBank/DDBJ databases">
        <authorList>
            <consortium name="Pathogen Informatics"/>
        </authorList>
    </citation>
    <scope>NUCLEOTIDE SEQUENCE [LARGE SCALE GENOMIC DNA]</scope>
    <source>
        <strain evidence="2 3">2789STDY5834968</strain>
    </source>
</reference>
<evidence type="ECO:0008006" key="4">
    <source>
        <dbReference type="Google" id="ProtNLM"/>
    </source>
</evidence>
<name>A0A173R4N4_9FIRM</name>
<organism evidence="2 3">
    <name type="scientific">Agathobacter rectalis</name>
    <dbReference type="NCBI Taxonomy" id="39491"/>
    <lineage>
        <taxon>Bacteria</taxon>
        <taxon>Bacillati</taxon>
        <taxon>Bacillota</taxon>
        <taxon>Clostridia</taxon>
        <taxon>Lachnospirales</taxon>
        <taxon>Lachnospiraceae</taxon>
        <taxon>Agathobacter</taxon>
    </lineage>
</organism>
<evidence type="ECO:0000313" key="2">
    <source>
        <dbReference type="EMBL" id="CUM72755.1"/>
    </source>
</evidence>
<gene>
    <name evidence="2" type="ORF">ERS852580_00263</name>
</gene>
<dbReference type="OrthoDB" id="2050778at2"/>
<evidence type="ECO:0000313" key="3">
    <source>
        <dbReference type="Proteomes" id="UP000095673"/>
    </source>
</evidence>
<dbReference type="Proteomes" id="UP000095673">
    <property type="component" value="Unassembled WGS sequence"/>
</dbReference>
<feature type="transmembrane region" description="Helical" evidence="1">
    <location>
        <begin position="12"/>
        <end position="31"/>
    </location>
</feature>
<dbReference type="AlphaFoldDB" id="A0A173R4N4"/>
<proteinExistence type="predicted"/>
<dbReference type="EMBL" id="CYXM01000001">
    <property type="protein sequence ID" value="CUM72755.1"/>
    <property type="molecule type" value="Genomic_DNA"/>
</dbReference>
<keyword evidence="1" id="KW-0472">Membrane</keyword>
<protein>
    <recommendedName>
        <fullName evidence="4">Holin</fullName>
    </recommendedName>
</protein>
<accession>A0A173R4N4</accession>
<dbReference type="RefSeq" id="WP_055236814.1">
    <property type="nucleotide sequence ID" value="NZ_CYXM01000001.1"/>
</dbReference>
<sequence length="175" mass="18673">MNEAMTQILNAATPILCLLITAGGAYLVALLKRQTAQIEKDLDNETATKYMNMAVDAVAQAVAYTAQTFADSLKAEGKFTKEKQLEAFEKSKNKTLEILGDTTVAALREIYGDFDAWLETKIEQVCRETKAASESQIKAATADAATTAASVAATIATTAVQQLTAEAPATESKTE</sequence>